<dbReference type="Pfam" id="PF02754">
    <property type="entry name" value="CCG"/>
    <property type="match status" value="2"/>
</dbReference>
<dbReference type="GO" id="GO:0051539">
    <property type="term" value="F:4 iron, 4 sulfur cluster binding"/>
    <property type="evidence" value="ECO:0007669"/>
    <property type="project" value="UniProtKB-KW"/>
</dbReference>
<dbReference type="SUPFAM" id="SSF103501">
    <property type="entry name" value="Respiratory nitrate reductase 1 gamma chain"/>
    <property type="match status" value="1"/>
</dbReference>
<evidence type="ECO:0000256" key="1">
    <source>
        <dbReference type="ARBA" id="ARBA00022485"/>
    </source>
</evidence>
<reference evidence="8" key="1">
    <citation type="submission" date="2018-06" db="EMBL/GenBank/DDBJ databases">
        <authorList>
            <person name="Zhirakovskaya E."/>
        </authorList>
    </citation>
    <scope>NUCLEOTIDE SEQUENCE</scope>
</reference>
<keyword evidence="2" id="KW-0479">Metal-binding</keyword>
<dbReference type="InterPro" id="IPR017896">
    <property type="entry name" value="4Fe4S_Fe-S-bd"/>
</dbReference>
<dbReference type="GO" id="GO:0005886">
    <property type="term" value="C:plasma membrane"/>
    <property type="evidence" value="ECO:0007669"/>
    <property type="project" value="TreeGrafter"/>
</dbReference>
<dbReference type="AlphaFoldDB" id="A0A3B1C9X4"/>
<keyword evidence="1" id="KW-0004">4Fe-4S</keyword>
<dbReference type="Gene3D" id="1.20.950.20">
    <property type="entry name" value="Transmembrane di-heme cytochromes, Chain C"/>
    <property type="match status" value="1"/>
</dbReference>
<dbReference type="Gene3D" id="1.10.1060.10">
    <property type="entry name" value="Alpha-helical ferredoxin"/>
    <property type="match status" value="1"/>
</dbReference>
<evidence type="ECO:0000313" key="8">
    <source>
        <dbReference type="EMBL" id="VAX23461.1"/>
    </source>
</evidence>
<keyword evidence="6" id="KW-0472">Membrane</keyword>
<dbReference type="SUPFAM" id="SSF46548">
    <property type="entry name" value="alpha-helical ferredoxin"/>
    <property type="match status" value="1"/>
</dbReference>
<dbReference type="EMBL" id="UOGD01000253">
    <property type="protein sequence ID" value="VAX23461.1"/>
    <property type="molecule type" value="Genomic_DNA"/>
</dbReference>
<evidence type="ECO:0000256" key="4">
    <source>
        <dbReference type="ARBA" id="ARBA00023004"/>
    </source>
</evidence>
<feature type="domain" description="4Fe-4S ferredoxin-type" evidence="7">
    <location>
        <begin position="281"/>
        <end position="308"/>
    </location>
</feature>
<evidence type="ECO:0000256" key="2">
    <source>
        <dbReference type="ARBA" id="ARBA00022723"/>
    </source>
</evidence>
<evidence type="ECO:0000256" key="6">
    <source>
        <dbReference type="SAM" id="Phobius"/>
    </source>
</evidence>
<dbReference type="GO" id="GO:0016491">
    <property type="term" value="F:oxidoreductase activity"/>
    <property type="evidence" value="ECO:0007669"/>
    <property type="project" value="UniProtKB-KW"/>
</dbReference>
<keyword evidence="6" id="KW-0812">Transmembrane</keyword>
<proteinExistence type="predicted"/>
<keyword evidence="6" id="KW-1133">Transmembrane helix</keyword>
<dbReference type="InterPro" id="IPR009051">
    <property type="entry name" value="Helical_ferredxn"/>
</dbReference>
<gene>
    <name evidence="8" type="ORF">MNBD_IGNAVI01-299</name>
</gene>
<name>A0A3B1C9X4_9ZZZZ</name>
<dbReference type="PANTHER" id="PTHR43255">
    <property type="entry name" value="IRON-SULFUR-BINDING OXIDOREDUCTASE FADF-RELATED-RELATED"/>
    <property type="match status" value="1"/>
</dbReference>
<sequence>MLTLAEKIIFIVLVIVSLIISYKTFSRMFKIINRGKDPIPWKETLKNFPKGLKIFLTQQTLFTTRPVIGFIHALVAWGFTIYVLVNSFDVIAAYVPGFAFFPNSVIGFIYRLFVDIFSVLVFLGVFYFLIRRFIFNEEKLIIKPPVHVTDDVKKGVRRDSLIVGLFIMIHVGARFVGASFAVAHNGGDAAQPLAAIFSSLWQGLSPEQLVLGEHISWWIALGAILAFVPYFPLSKHAHLFMAPFNYMVPDDRPNKGTIKPLNFEDESIEQFGVGNMEHLPQKSLLDAYSCIMCNRCQDNCPAYQTGKELSPSAIEINKRYYFNSHGQEFIDGAEVPLKGLLLTDNALWACTSCNFCVYACPVGNEPLVDILHMRQDKVMMESDFPSELITTFKNLETNFNPWAFNSQDRKNWAEGLDIKTMNEDPNGEILFWVGCAGSFDQRYQKVSQAFAKIMQKAGINFRILGNEEKCNGDTARRLGNEYLAQTLMMENIEMLNKYGVKEIVTACPHCFNSLKNEYPKLGGEFKILHHSEFIDKLIQENKISLKNDENSHKITYHDSCYLGRYNSIYDQPRASIKAIDGLELVEMDRSLNNGFCCGAGGGRMFMEETEGERINEVRTKEAIETGADTIASACPFCMTMLSDGVKTLEKNEEVEVKDIAEIILEHIQ</sequence>
<evidence type="ECO:0000256" key="5">
    <source>
        <dbReference type="ARBA" id="ARBA00023014"/>
    </source>
</evidence>
<protein>
    <submittedName>
        <fullName evidence="8">Fe-S oxidoreductase</fullName>
    </submittedName>
</protein>
<dbReference type="InterPro" id="IPR017900">
    <property type="entry name" value="4Fe4S_Fe_S_CS"/>
</dbReference>
<feature type="domain" description="4Fe-4S ferredoxin-type" evidence="7">
    <location>
        <begin position="339"/>
        <end position="370"/>
    </location>
</feature>
<dbReference type="Pfam" id="PF13183">
    <property type="entry name" value="Fer4_8"/>
    <property type="match status" value="1"/>
</dbReference>
<keyword evidence="5" id="KW-0411">Iron-sulfur</keyword>
<evidence type="ECO:0000256" key="3">
    <source>
        <dbReference type="ARBA" id="ARBA00023002"/>
    </source>
</evidence>
<organism evidence="8">
    <name type="scientific">hydrothermal vent metagenome</name>
    <dbReference type="NCBI Taxonomy" id="652676"/>
    <lineage>
        <taxon>unclassified sequences</taxon>
        <taxon>metagenomes</taxon>
        <taxon>ecological metagenomes</taxon>
    </lineage>
</organism>
<feature type="transmembrane region" description="Helical" evidence="6">
    <location>
        <begin position="67"/>
        <end position="88"/>
    </location>
</feature>
<keyword evidence="3" id="KW-0560">Oxidoreductase</keyword>
<dbReference type="PANTHER" id="PTHR43255:SF1">
    <property type="entry name" value="IRON-SULFUR-BINDING OXIDOREDUCTASE FADF-RELATED"/>
    <property type="match status" value="1"/>
</dbReference>
<feature type="transmembrane region" description="Helical" evidence="6">
    <location>
        <begin position="161"/>
        <end position="183"/>
    </location>
</feature>
<dbReference type="PROSITE" id="PS00198">
    <property type="entry name" value="4FE4S_FER_1"/>
    <property type="match status" value="2"/>
</dbReference>
<dbReference type="InterPro" id="IPR004017">
    <property type="entry name" value="Cys_rich_dom"/>
</dbReference>
<evidence type="ECO:0000259" key="7">
    <source>
        <dbReference type="PROSITE" id="PS51379"/>
    </source>
</evidence>
<feature type="transmembrane region" description="Helical" evidence="6">
    <location>
        <begin position="108"/>
        <end position="130"/>
    </location>
</feature>
<accession>A0A3B1C9X4</accession>
<dbReference type="GO" id="GO:0046872">
    <property type="term" value="F:metal ion binding"/>
    <property type="evidence" value="ECO:0007669"/>
    <property type="project" value="UniProtKB-KW"/>
</dbReference>
<feature type="transmembrane region" description="Helical" evidence="6">
    <location>
        <begin position="215"/>
        <end position="233"/>
    </location>
</feature>
<keyword evidence="4" id="KW-0408">Iron</keyword>
<dbReference type="InterPro" id="IPR051460">
    <property type="entry name" value="HdrC_iron-sulfur_subunit"/>
</dbReference>
<dbReference type="InterPro" id="IPR036197">
    <property type="entry name" value="NarG-like_sf"/>
</dbReference>
<feature type="transmembrane region" description="Helical" evidence="6">
    <location>
        <begin position="6"/>
        <end position="25"/>
    </location>
</feature>
<dbReference type="PROSITE" id="PS51379">
    <property type="entry name" value="4FE4S_FER_2"/>
    <property type="match status" value="2"/>
</dbReference>